<dbReference type="RefSeq" id="WP_013054661.1">
    <property type="nucleotide sequence ID" value="NC_014014.1"/>
</dbReference>
<dbReference type="EMBL" id="CP001991">
    <property type="protein sequence ID" value="ADE19885.1"/>
    <property type="molecule type" value="Genomic_DNA"/>
</dbReference>
<dbReference type="Proteomes" id="UP000001845">
    <property type="component" value="Chromosome"/>
</dbReference>
<dbReference type="Gene3D" id="1.10.10.10">
    <property type="entry name" value="Winged helix-like DNA-binding domain superfamily/Winged helix DNA-binding domain"/>
    <property type="match status" value="1"/>
</dbReference>
<protein>
    <submittedName>
        <fullName evidence="2">Predicted ArsR-family transcription repressor</fullName>
    </submittedName>
</protein>
<sequence length="119" mass="14121">MKLNNFFKLCSSDVKLKIMIHLYSCDKNECDVNEFVRLFNEKQANISKHFMDLRKNKVVTTKKTAQNVFYKMSNTFKNQFNDYLHLMSHDHCYKDFSCSCSSITNNEDQHCVHDCCVEK</sequence>
<dbReference type="STRING" id="512564.MCRO_0479"/>
<dbReference type="InterPro" id="IPR001845">
    <property type="entry name" value="HTH_ArsR_DNA-bd_dom"/>
</dbReference>
<proteinExistence type="predicted"/>
<dbReference type="OrthoDB" id="398785at2"/>
<name>D5E5R1_MYCCM</name>
<dbReference type="InterPro" id="IPR036390">
    <property type="entry name" value="WH_DNA-bd_sf"/>
</dbReference>
<keyword evidence="3" id="KW-1185">Reference proteome</keyword>
<accession>D5E5R1</accession>
<dbReference type="AlphaFoldDB" id="D5E5R1"/>
<dbReference type="InterPro" id="IPR036388">
    <property type="entry name" value="WH-like_DNA-bd_sf"/>
</dbReference>
<evidence type="ECO:0000313" key="2">
    <source>
        <dbReference type="EMBL" id="ADE19885.1"/>
    </source>
</evidence>
<dbReference type="SMART" id="SM00418">
    <property type="entry name" value="HTH_ARSR"/>
    <property type="match status" value="1"/>
</dbReference>
<organism evidence="2 3">
    <name type="scientific">Mycoplasma crocodyli (strain ATCC 51981 / MP145)</name>
    <dbReference type="NCBI Taxonomy" id="512564"/>
    <lineage>
        <taxon>Bacteria</taxon>
        <taxon>Bacillati</taxon>
        <taxon>Mycoplasmatota</taxon>
        <taxon>Mollicutes</taxon>
        <taxon>Mycoplasmataceae</taxon>
        <taxon>Mycoplasma</taxon>
    </lineage>
</organism>
<dbReference type="InterPro" id="IPR011991">
    <property type="entry name" value="ArsR-like_HTH"/>
</dbReference>
<evidence type="ECO:0000313" key="3">
    <source>
        <dbReference type="Proteomes" id="UP000001845"/>
    </source>
</evidence>
<dbReference type="PRINTS" id="PR00778">
    <property type="entry name" value="HTHARSR"/>
</dbReference>
<dbReference type="PROSITE" id="PS50987">
    <property type="entry name" value="HTH_ARSR_2"/>
    <property type="match status" value="1"/>
</dbReference>
<evidence type="ECO:0000259" key="1">
    <source>
        <dbReference type="PROSITE" id="PS50987"/>
    </source>
</evidence>
<feature type="domain" description="HTH arsR-type" evidence="1">
    <location>
        <begin position="1"/>
        <end position="91"/>
    </location>
</feature>
<reference evidence="3" key="1">
    <citation type="submission" date="2010-03" db="EMBL/GenBank/DDBJ databases">
        <title>The complete genome of Mycoplasma crocodyli MP145.</title>
        <authorList>
            <person name="Glass J.I."/>
            <person name="Durkin A.S."/>
            <person name="Hostetler J."/>
            <person name="Jackson J."/>
            <person name="Johnson J."/>
            <person name="May M.A."/>
            <person name="Paralanov V."/>
            <person name="Radune D."/>
            <person name="Szczypinski B."/>
            <person name="Brown D.R."/>
        </authorList>
    </citation>
    <scope>NUCLEOTIDE SEQUENCE [LARGE SCALE GENOMIC DNA]</scope>
    <source>
        <strain evidence="3">ATCC 51981 / MP145</strain>
    </source>
</reference>
<dbReference type="SUPFAM" id="SSF46785">
    <property type="entry name" value="Winged helix' DNA-binding domain"/>
    <property type="match status" value="1"/>
</dbReference>
<dbReference type="GO" id="GO:0003700">
    <property type="term" value="F:DNA-binding transcription factor activity"/>
    <property type="evidence" value="ECO:0007669"/>
    <property type="project" value="InterPro"/>
</dbReference>
<dbReference type="eggNOG" id="ENOG5032G2T">
    <property type="taxonomic scope" value="Bacteria"/>
</dbReference>
<dbReference type="CDD" id="cd00090">
    <property type="entry name" value="HTH_ARSR"/>
    <property type="match status" value="1"/>
</dbReference>
<dbReference type="KEGG" id="mcd:MCRO_0479"/>
<gene>
    <name evidence="2" type="primary">arsR</name>
    <name evidence="2" type="ordered locus">MCRO_0479</name>
</gene>
<reference key="2">
    <citation type="submission" date="2010-03" db="EMBL/GenBank/DDBJ databases">
        <authorList>
            <person name="Ma Z."/>
            <person name="Wang X."/>
            <person name="Liu H."/>
        </authorList>
    </citation>
    <scope>NUCLEOTIDE SEQUENCE</scope>
    <source>
        <strain>MP145</strain>
    </source>
</reference>
<reference evidence="2 3" key="3">
    <citation type="journal article" date="2011" name="J. Bacteriol.">
        <title>Genome sequences of Mycoplasma alligatoris A21JP2T and Mycoplasma crocodyli MP145T.</title>
        <authorList>
            <person name="Brown D.R."/>
            <person name="Farmerie W.G."/>
            <person name="May M."/>
            <person name="Benders G.A."/>
            <person name="Durkin A.S."/>
            <person name="Hlavinka K."/>
            <person name="Hostetler J."/>
            <person name="Jackson J."/>
            <person name="Johnson J."/>
            <person name="Miller R.H."/>
            <person name="Paralanov V."/>
            <person name="Radune D."/>
            <person name="Szczypinski B."/>
            <person name="Glass J.I."/>
        </authorList>
    </citation>
    <scope>NUCLEOTIDE SEQUENCE [LARGE SCALE GENOMIC DNA]</scope>
    <source>
        <strain evidence="3">ATCC 51981 / MP145</strain>
    </source>
</reference>
<dbReference type="HOGENOM" id="CLU_097806_3_3_14"/>